<keyword evidence="4" id="KW-1185">Reference proteome</keyword>
<organism evidence="3 4">
    <name type="scientific">Rubroshorea leprosula</name>
    <dbReference type="NCBI Taxonomy" id="152421"/>
    <lineage>
        <taxon>Eukaryota</taxon>
        <taxon>Viridiplantae</taxon>
        <taxon>Streptophyta</taxon>
        <taxon>Embryophyta</taxon>
        <taxon>Tracheophyta</taxon>
        <taxon>Spermatophyta</taxon>
        <taxon>Magnoliopsida</taxon>
        <taxon>eudicotyledons</taxon>
        <taxon>Gunneridae</taxon>
        <taxon>Pentapetalae</taxon>
        <taxon>rosids</taxon>
        <taxon>malvids</taxon>
        <taxon>Malvales</taxon>
        <taxon>Dipterocarpaceae</taxon>
        <taxon>Rubroshorea</taxon>
    </lineage>
</organism>
<feature type="region of interest" description="Disordered" evidence="1">
    <location>
        <begin position="1"/>
        <end position="32"/>
    </location>
</feature>
<keyword evidence="2" id="KW-0472">Membrane</keyword>
<name>A0AAV5I3V4_9ROSI</name>
<feature type="compositionally biased region" description="Low complexity" evidence="1">
    <location>
        <begin position="7"/>
        <end position="17"/>
    </location>
</feature>
<dbReference type="Proteomes" id="UP001054252">
    <property type="component" value="Unassembled WGS sequence"/>
</dbReference>
<protein>
    <submittedName>
        <fullName evidence="3">Uncharacterized protein</fullName>
    </submittedName>
</protein>
<dbReference type="AlphaFoldDB" id="A0AAV5I3V4"/>
<evidence type="ECO:0000313" key="4">
    <source>
        <dbReference type="Proteomes" id="UP001054252"/>
    </source>
</evidence>
<gene>
    <name evidence="3" type="ORF">SLEP1_g6610</name>
</gene>
<feature type="transmembrane region" description="Helical" evidence="2">
    <location>
        <begin position="58"/>
        <end position="80"/>
    </location>
</feature>
<accession>A0AAV5I3V4</accession>
<sequence>MFSDLGSGASVYCSSSSPDPLQPDEPPATATHFRPGTPVKLGDFPFFLVLEHLFNPEFFQICSLPFAVSSLLLGANFWAFPLP</sequence>
<keyword evidence="2" id="KW-1133">Transmembrane helix</keyword>
<evidence type="ECO:0000313" key="3">
    <source>
        <dbReference type="EMBL" id="GKU92959.1"/>
    </source>
</evidence>
<dbReference type="EMBL" id="BPVZ01000006">
    <property type="protein sequence ID" value="GKU92959.1"/>
    <property type="molecule type" value="Genomic_DNA"/>
</dbReference>
<keyword evidence="2" id="KW-0812">Transmembrane</keyword>
<evidence type="ECO:0000256" key="2">
    <source>
        <dbReference type="SAM" id="Phobius"/>
    </source>
</evidence>
<reference evidence="3 4" key="1">
    <citation type="journal article" date="2021" name="Commun. Biol.">
        <title>The genome of Shorea leprosula (Dipterocarpaceae) highlights the ecological relevance of drought in aseasonal tropical rainforests.</title>
        <authorList>
            <person name="Ng K.K.S."/>
            <person name="Kobayashi M.J."/>
            <person name="Fawcett J.A."/>
            <person name="Hatakeyama M."/>
            <person name="Paape T."/>
            <person name="Ng C.H."/>
            <person name="Ang C.C."/>
            <person name="Tnah L.H."/>
            <person name="Lee C.T."/>
            <person name="Nishiyama T."/>
            <person name="Sese J."/>
            <person name="O'Brien M.J."/>
            <person name="Copetti D."/>
            <person name="Mohd Noor M.I."/>
            <person name="Ong R.C."/>
            <person name="Putra M."/>
            <person name="Sireger I.Z."/>
            <person name="Indrioko S."/>
            <person name="Kosugi Y."/>
            <person name="Izuno A."/>
            <person name="Isagi Y."/>
            <person name="Lee S.L."/>
            <person name="Shimizu K.K."/>
        </authorList>
    </citation>
    <scope>NUCLEOTIDE SEQUENCE [LARGE SCALE GENOMIC DNA]</scope>
    <source>
        <strain evidence="3">214</strain>
    </source>
</reference>
<comment type="caution">
    <text evidence="3">The sequence shown here is derived from an EMBL/GenBank/DDBJ whole genome shotgun (WGS) entry which is preliminary data.</text>
</comment>
<proteinExistence type="predicted"/>
<evidence type="ECO:0000256" key="1">
    <source>
        <dbReference type="SAM" id="MobiDB-lite"/>
    </source>
</evidence>